<name>A0AC61R8P8_9FIRM</name>
<evidence type="ECO:0000313" key="1">
    <source>
        <dbReference type="EMBL" id="TGY66348.1"/>
    </source>
</evidence>
<proteinExistence type="predicted"/>
<organism evidence="1 2">
    <name type="scientific">Dubosiella muris</name>
    <dbReference type="NCBI Taxonomy" id="3038133"/>
    <lineage>
        <taxon>Bacteria</taxon>
        <taxon>Bacillati</taxon>
        <taxon>Bacillota</taxon>
        <taxon>Erysipelotrichia</taxon>
        <taxon>Erysipelotrichales</taxon>
        <taxon>Erysipelotrichaceae</taxon>
        <taxon>Dubosiella</taxon>
    </lineage>
</organism>
<sequence>MHYVYIVRCADGTLYTGWTTDLARRVRAHNAQKGAKYTRPRTPVMLVYFETWEEKGMALRREYAIKQLPRSKKLELIKNGPVFPVSRVE</sequence>
<gene>
    <name evidence="1" type="ORF">E5336_04620</name>
</gene>
<reference evidence="1" key="1">
    <citation type="submission" date="2019-04" db="EMBL/GenBank/DDBJ databases">
        <title>Microbes associate with the intestines of laboratory mice.</title>
        <authorList>
            <person name="Navarre W."/>
            <person name="Wong E."/>
            <person name="Huang K."/>
            <person name="Tropini C."/>
            <person name="Ng K."/>
            <person name="Yu B."/>
        </authorList>
    </citation>
    <scope>NUCLEOTIDE SEQUENCE</scope>
    <source>
        <strain evidence="1">NM09_H32</strain>
    </source>
</reference>
<evidence type="ECO:0000313" key="2">
    <source>
        <dbReference type="Proteomes" id="UP000308836"/>
    </source>
</evidence>
<dbReference type="EMBL" id="SRYG01000007">
    <property type="protein sequence ID" value="TGY66348.1"/>
    <property type="molecule type" value="Genomic_DNA"/>
</dbReference>
<keyword evidence="2" id="KW-1185">Reference proteome</keyword>
<dbReference type="Proteomes" id="UP000308836">
    <property type="component" value="Unassembled WGS sequence"/>
</dbReference>
<comment type="caution">
    <text evidence="1">The sequence shown here is derived from an EMBL/GenBank/DDBJ whole genome shotgun (WGS) entry which is preliminary data.</text>
</comment>
<accession>A0AC61R8P8</accession>
<protein>
    <submittedName>
        <fullName evidence="1">GIY-YIG nuclease family protein</fullName>
    </submittedName>
</protein>